<keyword evidence="1" id="KW-1133">Transmembrane helix</keyword>
<dbReference type="Proteomes" id="UP001165063">
    <property type="component" value="Unassembled WGS sequence"/>
</dbReference>
<dbReference type="EMBL" id="BSXU01007311">
    <property type="protein sequence ID" value="GMG56346.1"/>
    <property type="molecule type" value="Genomic_DNA"/>
</dbReference>
<keyword evidence="1" id="KW-0472">Membrane</keyword>
<protein>
    <submittedName>
        <fullName evidence="2">Unnamed protein product</fullName>
    </submittedName>
</protein>
<reference evidence="2" key="1">
    <citation type="submission" date="2023-04" db="EMBL/GenBank/DDBJ databases">
        <title>Ambrosiozyma monospora NBRC 1965.</title>
        <authorList>
            <person name="Ichikawa N."/>
            <person name="Sato H."/>
            <person name="Tonouchi N."/>
        </authorList>
    </citation>
    <scope>NUCLEOTIDE SEQUENCE</scope>
    <source>
        <strain evidence="2">NBRC 1965</strain>
    </source>
</reference>
<evidence type="ECO:0000256" key="1">
    <source>
        <dbReference type="SAM" id="Phobius"/>
    </source>
</evidence>
<name>A0A9W6Z6Q8_AMBMO</name>
<keyword evidence="1" id="KW-0812">Transmembrane</keyword>
<feature type="transmembrane region" description="Helical" evidence="1">
    <location>
        <begin position="26"/>
        <end position="55"/>
    </location>
</feature>
<organism evidence="2 3">
    <name type="scientific">Ambrosiozyma monospora</name>
    <name type="common">Yeast</name>
    <name type="synonym">Endomycopsis monosporus</name>
    <dbReference type="NCBI Taxonomy" id="43982"/>
    <lineage>
        <taxon>Eukaryota</taxon>
        <taxon>Fungi</taxon>
        <taxon>Dikarya</taxon>
        <taxon>Ascomycota</taxon>
        <taxon>Saccharomycotina</taxon>
        <taxon>Pichiomycetes</taxon>
        <taxon>Pichiales</taxon>
        <taxon>Pichiaceae</taxon>
        <taxon>Ambrosiozyma</taxon>
    </lineage>
</organism>
<proteinExistence type="predicted"/>
<gene>
    <name evidence="2" type="ORF">Amon01_000841300</name>
</gene>
<evidence type="ECO:0000313" key="3">
    <source>
        <dbReference type="Proteomes" id="UP001165063"/>
    </source>
</evidence>
<sequence length="135" mass="15482">MMRWISGRTHDATLIPVSFKFGFKKAIAVSCWLLVVGCWLLVVGWLVGWLVFGVWRRRFNGEESKVESDHCVNYICPYILLDSTLSLTVRFPSCRNDNFYRYLGAGTCSSHHGPWFISMIISTKTVLLSLVDWTV</sequence>
<accession>A0A9W6Z6Q8</accession>
<evidence type="ECO:0000313" key="2">
    <source>
        <dbReference type="EMBL" id="GMG56346.1"/>
    </source>
</evidence>
<keyword evidence="3" id="KW-1185">Reference proteome</keyword>
<dbReference type="AlphaFoldDB" id="A0A9W6Z6Q8"/>
<comment type="caution">
    <text evidence="2">The sequence shown here is derived from an EMBL/GenBank/DDBJ whole genome shotgun (WGS) entry which is preliminary data.</text>
</comment>